<dbReference type="NCBIfam" id="TIGR04212">
    <property type="entry name" value="GlyGly_RbtA"/>
    <property type="match status" value="1"/>
</dbReference>
<keyword evidence="1" id="KW-0812">Transmembrane</keyword>
<feature type="chain" id="PRO_5015683178" evidence="2">
    <location>
        <begin position="20"/>
        <end position="606"/>
    </location>
</feature>
<dbReference type="SUPFAM" id="SSF51126">
    <property type="entry name" value="Pectin lyase-like"/>
    <property type="match status" value="1"/>
</dbReference>
<dbReference type="STRING" id="1871111.GCA_001704615_00983"/>
<dbReference type="AlphaFoldDB" id="A0A2S2FDQ5"/>
<keyword evidence="1" id="KW-1133">Transmembrane helix</keyword>
<reference evidence="3" key="1">
    <citation type="submission" date="2019-08" db="EMBL/GenBank/DDBJ databases">
        <title>The complete genome of Acinetobacter defluvii strain WCHAD010030.</title>
        <authorList>
            <person name="Hu Y."/>
            <person name="Qin J."/>
            <person name="Feng Y."/>
            <person name="Zong Z."/>
        </authorList>
    </citation>
    <scope>NUCLEOTIDE SEQUENCE</scope>
    <source>
        <strain evidence="3">WCHA30</strain>
    </source>
</reference>
<evidence type="ECO:0000313" key="4">
    <source>
        <dbReference type="Proteomes" id="UP000245977"/>
    </source>
</evidence>
<protein>
    <submittedName>
        <fullName evidence="3">Rhombotarget A</fullName>
    </submittedName>
</protein>
<dbReference type="Proteomes" id="UP000245977">
    <property type="component" value="Chromosome"/>
</dbReference>
<evidence type="ECO:0000256" key="1">
    <source>
        <dbReference type="SAM" id="Phobius"/>
    </source>
</evidence>
<keyword evidence="1" id="KW-0472">Membrane</keyword>
<evidence type="ECO:0000313" key="3">
    <source>
        <dbReference type="EMBL" id="AWL28432.1"/>
    </source>
</evidence>
<dbReference type="InterPro" id="IPR026454">
    <property type="entry name" value="Rhombotarget_A"/>
</dbReference>
<feature type="signal peptide" evidence="2">
    <location>
        <begin position="1"/>
        <end position="19"/>
    </location>
</feature>
<keyword evidence="2" id="KW-0732">Signal</keyword>
<dbReference type="RefSeq" id="WP_065994865.1">
    <property type="nucleotide sequence ID" value="NZ_CP029397.2"/>
</dbReference>
<accession>A0A2S2FDQ5</accession>
<dbReference type="OrthoDB" id="6712914at2"/>
<dbReference type="InterPro" id="IPR011050">
    <property type="entry name" value="Pectin_lyase_fold/virulence"/>
</dbReference>
<keyword evidence="4" id="KW-1185">Reference proteome</keyword>
<sequence>MLKRGIGLGLLCITGHAFSANIVVTTTEDVVKADDQCSLREAIEYVNKGMPEAGLNGCGGKESTAIIELKGKEEYLLKSEISIAQTVAIKSVYDTNVTDTENKAGLLNAVIKASGNHRLFNIKKVALPTGDPKKDEANKDTKIIVNFSELTLQGCGANLCEKMGGLIYNNEQLTISNARLLNGAAEQGGAIYNAGIPDIKNYNWSSVNIVSSFIKGNKATQGGVIYSEAPQFAVSQSVIRDNENTDTNTSLFEVKAPFSEEISKGLAFEKNFRGIFNSTIFNNKGYVIKVLDDMQVNNITMILNSMGLIVNAPNKKAYVANSILAKNGSQDCKIIAGDDANHITNNLYSVGCAGTGAQALGDTQLIAGSSTEGKCDLSSKGILCPYNPAKESVISYFKPRLLESYRSVADSPIVNKGLANNDLLSCLVVDQRNKQRLADRTLCDRGAIELTVDTSNTSTVGEDITYGQTAKFSISDQLQDGELVTPAQCTALFGKPAEGTTWKPGCLKIIQTNTPSKGTLNLTQDGDITYVPNGNWHGSDEFQIKVVTSTTYFNDNTEPYIAISSRVVQDPPNTFEDKQVKTSGGAAGIIALFTLFGLIGLRRTKK</sequence>
<dbReference type="EMBL" id="CP029397">
    <property type="protein sequence ID" value="AWL28432.1"/>
    <property type="molecule type" value="Genomic_DNA"/>
</dbReference>
<proteinExistence type="predicted"/>
<organism evidence="3 4">
    <name type="scientific">Acinetobacter defluvii</name>
    <dbReference type="NCBI Taxonomy" id="1871111"/>
    <lineage>
        <taxon>Bacteria</taxon>
        <taxon>Pseudomonadati</taxon>
        <taxon>Pseudomonadota</taxon>
        <taxon>Gammaproteobacteria</taxon>
        <taxon>Moraxellales</taxon>
        <taxon>Moraxellaceae</taxon>
        <taxon>Acinetobacter</taxon>
    </lineage>
</organism>
<evidence type="ECO:0000256" key="2">
    <source>
        <dbReference type="SAM" id="SignalP"/>
    </source>
</evidence>
<name>A0A2S2FDQ5_9GAMM</name>
<gene>
    <name evidence="3" type="primary">rbtA</name>
    <name evidence="3" type="ORF">DJ533_07580</name>
</gene>
<dbReference type="NCBIfam" id="TIGR04214">
    <property type="entry name" value="CSLREA_Nterm"/>
    <property type="match status" value="1"/>
</dbReference>
<feature type="transmembrane region" description="Helical" evidence="1">
    <location>
        <begin position="583"/>
        <end position="601"/>
    </location>
</feature>
<dbReference type="KEGG" id="adv:DJ533_07580"/>
<dbReference type="InterPro" id="IPR026457">
    <property type="entry name" value="CSLREA_Nterm"/>
</dbReference>